<evidence type="ECO:0000313" key="1">
    <source>
        <dbReference type="EMBL" id="PNP52759.1"/>
    </source>
</evidence>
<name>A0A2K0U4Q2_TRIHA</name>
<comment type="caution">
    <text evidence="1">The sequence shown here is derived from an EMBL/GenBank/DDBJ whole genome shotgun (WGS) entry which is preliminary data.</text>
</comment>
<gene>
    <name evidence="1" type="ORF">THARTR1_06600</name>
</gene>
<protein>
    <submittedName>
        <fullName evidence="1">Uncharacterized protein</fullName>
    </submittedName>
</protein>
<organism evidence="1 2">
    <name type="scientific">Trichoderma harzianum</name>
    <name type="common">Hypocrea lixii</name>
    <dbReference type="NCBI Taxonomy" id="5544"/>
    <lineage>
        <taxon>Eukaryota</taxon>
        <taxon>Fungi</taxon>
        <taxon>Dikarya</taxon>
        <taxon>Ascomycota</taxon>
        <taxon>Pezizomycotina</taxon>
        <taxon>Sordariomycetes</taxon>
        <taxon>Hypocreomycetidae</taxon>
        <taxon>Hypocreales</taxon>
        <taxon>Hypocreaceae</taxon>
        <taxon>Trichoderma</taxon>
    </lineage>
</organism>
<dbReference type="Proteomes" id="UP000236290">
    <property type="component" value="Unassembled WGS sequence"/>
</dbReference>
<proteinExistence type="predicted"/>
<dbReference type="AlphaFoldDB" id="A0A2K0U4Q2"/>
<dbReference type="OrthoDB" id="72892at2759"/>
<evidence type="ECO:0000313" key="2">
    <source>
        <dbReference type="Proteomes" id="UP000236290"/>
    </source>
</evidence>
<sequence>MGKRASIDADGVAAFRKRQKITHDVPTGEDVSSGEQLRSLLSFDQDMRRARHGEFGGVFRR</sequence>
<dbReference type="EMBL" id="MTYI01000090">
    <property type="protein sequence ID" value="PNP52759.1"/>
    <property type="molecule type" value="Genomic_DNA"/>
</dbReference>
<accession>A0A2K0U4Q2</accession>
<reference evidence="1 2" key="1">
    <citation type="submission" date="2017-02" db="EMBL/GenBank/DDBJ databases">
        <title>Genomes of Trichoderma spp. with biocontrol activity.</title>
        <authorList>
            <person name="Gardiner D."/>
            <person name="Kazan K."/>
            <person name="Vos C."/>
            <person name="Harvey P."/>
        </authorList>
    </citation>
    <scope>NUCLEOTIDE SEQUENCE [LARGE SCALE GENOMIC DNA]</scope>
    <source>
        <strain evidence="1 2">Tr1</strain>
    </source>
</reference>